<organism evidence="1 2">
    <name type="scientific">Nocardioides luteus</name>
    <dbReference type="NCBI Taxonomy" id="1844"/>
    <lineage>
        <taxon>Bacteria</taxon>
        <taxon>Bacillati</taxon>
        <taxon>Actinomycetota</taxon>
        <taxon>Actinomycetes</taxon>
        <taxon>Propionibacteriales</taxon>
        <taxon>Nocardioidaceae</taxon>
        <taxon>Nocardioides</taxon>
    </lineage>
</organism>
<dbReference type="InterPro" id="IPR036249">
    <property type="entry name" value="Thioredoxin-like_sf"/>
</dbReference>
<dbReference type="STRING" id="1844.UG56_004885"/>
<evidence type="ECO:0008006" key="3">
    <source>
        <dbReference type="Google" id="ProtNLM"/>
    </source>
</evidence>
<dbReference type="EMBL" id="JZDQ02000005">
    <property type="protein sequence ID" value="OIJ28038.1"/>
    <property type="molecule type" value="Genomic_DNA"/>
</dbReference>
<evidence type="ECO:0000313" key="1">
    <source>
        <dbReference type="EMBL" id="OIJ28038.1"/>
    </source>
</evidence>
<dbReference type="AlphaFoldDB" id="A0A1J4N980"/>
<comment type="caution">
    <text evidence="1">The sequence shown here is derived from an EMBL/GenBank/DDBJ whole genome shotgun (WGS) entry which is preliminary data.</text>
</comment>
<dbReference type="Proteomes" id="UP000033772">
    <property type="component" value="Unassembled WGS sequence"/>
</dbReference>
<gene>
    <name evidence="1" type="ORF">UG56_004885</name>
</gene>
<sequence>MSLGDHLTASLTVVQFVRYFGCLPCQEWLVEVDRTATAEKLGAFAVGGSADYQATWLREERGVRMPLLLDPEHRLRDHVDAVKPLGWRLADPRGAAAYVRSLRHGFKPQAITRDTVRSPGVVILDSDGEVRWSYIGNRIGDYPPINQVLDAASRL</sequence>
<keyword evidence="2" id="KW-1185">Reference proteome</keyword>
<evidence type="ECO:0000313" key="2">
    <source>
        <dbReference type="Proteomes" id="UP000033772"/>
    </source>
</evidence>
<dbReference type="Gene3D" id="3.40.30.10">
    <property type="entry name" value="Glutaredoxin"/>
    <property type="match status" value="1"/>
</dbReference>
<protein>
    <recommendedName>
        <fullName evidence="3">Alkyl hydroperoxide reductase</fullName>
    </recommendedName>
</protein>
<dbReference type="SUPFAM" id="SSF52833">
    <property type="entry name" value="Thioredoxin-like"/>
    <property type="match status" value="1"/>
</dbReference>
<name>A0A1J4N980_9ACTN</name>
<proteinExistence type="predicted"/>
<reference evidence="1" key="1">
    <citation type="submission" date="2016-10" db="EMBL/GenBank/DDBJ databases">
        <title>Draft Genome Sequence of Nocardioides luteus Strain BAFB, an Alkane-Degrading Bacterium Isolated from JP-7 Polluted Soil.</title>
        <authorList>
            <person name="Brown L."/>
            <person name="Ruiz O.N."/>
            <person name="Gunasekera T."/>
        </authorList>
    </citation>
    <scope>NUCLEOTIDE SEQUENCE [LARGE SCALE GENOMIC DNA]</scope>
    <source>
        <strain evidence="1">BAFB</strain>
    </source>
</reference>
<accession>A0A1J4N980</accession>